<proteinExistence type="predicted"/>
<evidence type="ECO:0000256" key="2">
    <source>
        <dbReference type="ARBA" id="ARBA00022643"/>
    </source>
</evidence>
<dbReference type="Pfam" id="PF00881">
    <property type="entry name" value="Nitroreductase"/>
    <property type="match status" value="1"/>
</dbReference>
<keyword evidence="1" id="KW-0285">Flavoprotein</keyword>
<dbReference type="SUPFAM" id="SSF55469">
    <property type="entry name" value="FMN-dependent nitroreductase-like"/>
    <property type="match status" value="1"/>
</dbReference>
<evidence type="ECO:0000259" key="4">
    <source>
        <dbReference type="Pfam" id="PF00881"/>
    </source>
</evidence>
<name>A0A212J7L1_9DELT</name>
<evidence type="ECO:0000313" key="5">
    <source>
        <dbReference type="EMBL" id="SBV95406.1"/>
    </source>
</evidence>
<evidence type="ECO:0000256" key="1">
    <source>
        <dbReference type="ARBA" id="ARBA00022630"/>
    </source>
</evidence>
<dbReference type="PANTHER" id="PTHR23026:SF90">
    <property type="entry name" value="IODOTYROSINE DEIODINASE 1"/>
    <property type="match status" value="1"/>
</dbReference>
<dbReference type="EMBL" id="FLUQ01000001">
    <property type="protein sequence ID" value="SBV95406.1"/>
    <property type="molecule type" value="Genomic_DNA"/>
</dbReference>
<feature type="domain" description="Nitroreductase" evidence="4">
    <location>
        <begin position="17"/>
        <end position="66"/>
    </location>
</feature>
<gene>
    <name evidence="5" type="ORF">KL86DPRO_10862</name>
</gene>
<dbReference type="InterPro" id="IPR050627">
    <property type="entry name" value="Nitroreductase/BluB"/>
</dbReference>
<protein>
    <submittedName>
        <fullName evidence="5">Putative NADH dehydrogenase/NAD(P)H nitroreductase AF_2267</fullName>
        <ecNumber evidence="5">1.-.-.-</ecNumber>
    </submittedName>
</protein>
<reference evidence="5" key="1">
    <citation type="submission" date="2016-04" db="EMBL/GenBank/DDBJ databases">
        <authorList>
            <person name="Evans L.H."/>
            <person name="Alamgir A."/>
            <person name="Owens N."/>
            <person name="Weber N.D."/>
            <person name="Virtaneva K."/>
            <person name="Barbian K."/>
            <person name="Babar A."/>
            <person name="Rosenke K."/>
        </authorList>
    </citation>
    <scope>NUCLEOTIDE SEQUENCE</scope>
    <source>
        <strain evidence="5">86</strain>
    </source>
</reference>
<evidence type="ECO:0000256" key="3">
    <source>
        <dbReference type="ARBA" id="ARBA00023002"/>
    </source>
</evidence>
<sequence>MIHGEAPLDVITAIHIRRSVRVYTAEPVAAEDIQTLLAAGMAAPSAGNGQPWQFVVVDDPALLAKIHRNQF</sequence>
<dbReference type="InterPro" id="IPR000415">
    <property type="entry name" value="Nitroreductase-like"/>
</dbReference>
<organism evidence="5">
    <name type="scientific">uncultured delta proteobacterium</name>
    <dbReference type="NCBI Taxonomy" id="34034"/>
    <lineage>
        <taxon>Bacteria</taxon>
        <taxon>Deltaproteobacteria</taxon>
        <taxon>environmental samples</taxon>
    </lineage>
</organism>
<dbReference type="GO" id="GO:0016491">
    <property type="term" value="F:oxidoreductase activity"/>
    <property type="evidence" value="ECO:0007669"/>
    <property type="project" value="UniProtKB-KW"/>
</dbReference>
<dbReference type="EC" id="1.-.-.-" evidence="5"/>
<keyword evidence="3 5" id="KW-0560">Oxidoreductase</keyword>
<dbReference type="InterPro" id="IPR029479">
    <property type="entry name" value="Nitroreductase"/>
</dbReference>
<dbReference type="Gene3D" id="3.40.109.10">
    <property type="entry name" value="NADH Oxidase"/>
    <property type="match status" value="1"/>
</dbReference>
<keyword evidence="2" id="KW-0288">FMN</keyword>
<accession>A0A212J7L1</accession>
<dbReference type="AlphaFoldDB" id="A0A212J7L1"/>
<dbReference type="PANTHER" id="PTHR23026">
    <property type="entry name" value="NADPH NITROREDUCTASE"/>
    <property type="match status" value="1"/>
</dbReference>